<dbReference type="InterPro" id="IPR025354">
    <property type="entry name" value="DUF4258"/>
</dbReference>
<dbReference type="AlphaFoldDB" id="A0A382NWY3"/>
<accession>A0A382NWY3</accession>
<sequence>MKTISITKHAKQRAAQRGISLEQIELCISFGERMNRTGMEFFCMTKKCLRKLKKVTGAYMEKLQDLIVMTSYGDDGVMAVVTVYKNQNGFRTIKKKRKYNNHEN</sequence>
<gene>
    <name evidence="1" type="ORF">METZ01_LOCUS317862</name>
</gene>
<dbReference type="Pfam" id="PF14076">
    <property type="entry name" value="DUF4258"/>
    <property type="match status" value="1"/>
</dbReference>
<proteinExistence type="predicted"/>
<evidence type="ECO:0008006" key="2">
    <source>
        <dbReference type="Google" id="ProtNLM"/>
    </source>
</evidence>
<organism evidence="1">
    <name type="scientific">marine metagenome</name>
    <dbReference type="NCBI Taxonomy" id="408172"/>
    <lineage>
        <taxon>unclassified sequences</taxon>
        <taxon>metagenomes</taxon>
        <taxon>ecological metagenomes</taxon>
    </lineage>
</organism>
<protein>
    <recommendedName>
        <fullName evidence="2">DUF4258 domain-containing protein</fullName>
    </recommendedName>
</protein>
<name>A0A382NWY3_9ZZZZ</name>
<dbReference type="EMBL" id="UINC01102978">
    <property type="protein sequence ID" value="SVC65008.1"/>
    <property type="molecule type" value="Genomic_DNA"/>
</dbReference>
<evidence type="ECO:0000313" key="1">
    <source>
        <dbReference type="EMBL" id="SVC65008.1"/>
    </source>
</evidence>
<reference evidence="1" key="1">
    <citation type="submission" date="2018-05" db="EMBL/GenBank/DDBJ databases">
        <authorList>
            <person name="Lanie J.A."/>
            <person name="Ng W.-L."/>
            <person name="Kazmierczak K.M."/>
            <person name="Andrzejewski T.M."/>
            <person name="Davidsen T.M."/>
            <person name="Wayne K.J."/>
            <person name="Tettelin H."/>
            <person name="Glass J.I."/>
            <person name="Rusch D."/>
            <person name="Podicherti R."/>
            <person name="Tsui H.-C.T."/>
            <person name="Winkler M.E."/>
        </authorList>
    </citation>
    <scope>NUCLEOTIDE SEQUENCE</scope>
</reference>